<dbReference type="Proteomes" id="UP000446657">
    <property type="component" value="Unassembled WGS sequence"/>
</dbReference>
<evidence type="ECO:0000313" key="1">
    <source>
        <dbReference type="EMBL" id="MTR81670.1"/>
    </source>
</evidence>
<dbReference type="AlphaFoldDB" id="A0A844KQG6"/>
<sequence>MNLDTIGEKIDDIEVSISHRIIELFSAGLYSSPNKAFEELVCNSYDAFASKVAVYVPSDSTVEGAYIWVCDNGEGLNPKELKNLWRIGESTKRQGNVRDKKRLQIGQFGIGKLATYILARKLTYISKKDGRYILATMDYDLIKEDYEKLLIDEREVKEDEAQILLQQYVDEKIIQFNLFGDNAEPTWTVSLMTELKPKAREIKNGRLKWILSTALPLNPGFQLNFNGEKIESSKINVPVMKKWIIGKNDETAKKLKTAECKVSKEDDKEQYFVDFENLKGVHGEFILYEDSLVEGKSSELGRSHGIFLIIRGRLINLEDALLGMDAFSHGAFNRCRIIVNADELDKNLTSTREAVKDSQPFSQLKEYIKKKFNNEVRKYYFDQQLQMEEKKSVSSRMAQTSYLTSKKPIYDFVQNFYLSQILNPILIDKPLDEDKDELLSLYEKNLETGEQVIEHIEWAYKNIEEPIAKLNLKNRVLTINKAHPYVANYIDSNNNMIPLESMIITEVLTEAHLYELKIEEETVNTIIKKRDRTLRQLALADKVGIPAVAMYLKDSLSDPNGLEDAVARVLDAIGFEVTSIGGNGEPDGKAEAFLGYDENGKPRGYSLTYDAKSTAKSRIAAGTAHLSGLKRHQEKYKADYCMEVAIDYQGANDDESAITFESQREKVTMISATDLTKLLLLVTPKQLGLDKLRDLFETCFSPKQVHEWIEKLEKKEVENPPYYDLVDVIYELQKTDTEAPVVEVVRSELNRKINKKCSSKEVAEWLTMLVKLVPGCVSVEGNYVSVQVKAEIIKDRIHKAISEIPIEIQPLYNEIFN</sequence>
<dbReference type="EMBL" id="WNAL01000014">
    <property type="protein sequence ID" value="MTR81670.1"/>
    <property type="molecule type" value="Genomic_DNA"/>
</dbReference>
<comment type="caution">
    <text evidence="1">The sequence shown here is derived from an EMBL/GenBank/DDBJ whole genome shotgun (WGS) entry which is preliminary data.</text>
</comment>
<dbReference type="Pfam" id="PF13589">
    <property type="entry name" value="HATPase_c_3"/>
    <property type="match status" value="1"/>
</dbReference>
<dbReference type="Gene3D" id="3.30.565.10">
    <property type="entry name" value="Histidine kinase-like ATPase, C-terminal domain"/>
    <property type="match status" value="1"/>
</dbReference>
<reference evidence="1 2" key="1">
    <citation type="journal article" date="2019" name="Nat. Med.">
        <title>A library of human gut bacterial isolates paired with longitudinal multiomics data enables mechanistic microbiome research.</title>
        <authorList>
            <person name="Poyet M."/>
            <person name="Groussin M."/>
            <person name="Gibbons S.M."/>
            <person name="Avila-Pacheco J."/>
            <person name="Jiang X."/>
            <person name="Kearney S.M."/>
            <person name="Perrotta A.R."/>
            <person name="Berdy B."/>
            <person name="Zhao S."/>
            <person name="Lieberman T.D."/>
            <person name="Swanson P.K."/>
            <person name="Smith M."/>
            <person name="Roesemann S."/>
            <person name="Alexander J.E."/>
            <person name="Rich S.A."/>
            <person name="Livny J."/>
            <person name="Vlamakis H."/>
            <person name="Clish C."/>
            <person name="Bullock K."/>
            <person name="Deik A."/>
            <person name="Scott J."/>
            <person name="Pierce K.A."/>
            <person name="Xavier R.J."/>
            <person name="Alm E.J."/>
        </authorList>
    </citation>
    <scope>NUCLEOTIDE SEQUENCE [LARGE SCALE GENOMIC DNA]</scope>
    <source>
        <strain evidence="1 2">BIOML-A1</strain>
    </source>
</reference>
<dbReference type="RefSeq" id="WP_155176458.1">
    <property type="nucleotide sequence ID" value="NZ_WNAK01000014.1"/>
</dbReference>
<organism evidence="1 2">
    <name type="scientific">Roseburia faecis</name>
    <dbReference type="NCBI Taxonomy" id="301302"/>
    <lineage>
        <taxon>Bacteria</taxon>
        <taxon>Bacillati</taxon>
        <taxon>Bacillota</taxon>
        <taxon>Clostridia</taxon>
        <taxon>Lachnospirales</taxon>
        <taxon>Lachnospiraceae</taxon>
        <taxon>Roseburia</taxon>
    </lineage>
</organism>
<dbReference type="SUPFAM" id="SSF55874">
    <property type="entry name" value="ATPase domain of HSP90 chaperone/DNA topoisomerase II/histidine kinase"/>
    <property type="match status" value="1"/>
</dbReference>
<name>A0A844KQG6_9FIRM</name>
<gene>
    <name evidence="1" type="ORF">GMD30_08100</name>
</gene>
<accession>A0A844KQG6</accession>
<proteinExistence type="predicted"/>
<protein>
    <submittedName>
        <fullName evidence="1">Uncharacterized protein</fullName>
    </submittedName>
</protein>
<dbReference type="InterPro" id="IPR036890">
    <property type="entry name" value="HATPase_C_sf"/>
</dbReference>
<evidence type="ECO:0000313" key="2">
    <source>
        <dbReference type="Proteomes" id="UP000446657"/>
    </source>
</evidence>